<dbReference type="Proteomes" id="UP001314229">
    <property type="component" value="Unassembled WGS sequence"/>
</dbReference>
<evidence type="ECO:0000313" key="1">
    <source>
        <dbReference type="EMBL" id="CAK6970851.1"/>
    </source>
</evidence>
<dbReference type="EMBL" id="CAWUFR010000166">
    <property type="protein sequence ID" value="CAK6970851.1"/>
    <property type="molecule type" value="Genomic_DNA"/>
</dbReference>
<dbReference type="AlphaFoldDB" id="A0AAV1PG31"/>
<sequence>MLDRLGRAAGGKLNCSNHIYLALICVFDILSQRPDNQSTPNVGYRELSQVVHEVFGRKKLLKPPEVKAKALLWAAFNSGPLLLLLLPNLYIIPPPGDDISERRTDSSRPSGVNLLNEISAPLTRVLSLSPFARRTGMTFDLWGSVSSHRPPPSGDPPPPL</sequence>
<accession>A0AAV1PG31</accession>
<gene>
    <name evidence="1" type="ORF">FSCOSCO3_A009349</name>
</gene>
<organism evidence="1 2">
    <name type="scientific">Scomber scombrus</name>
    <name type="common">Atlantic mackerel</name>
    <name type="synonym">Scomber vernalis</name>
    <dbReference type="NCBI Taxonomy" id="13677"/>
    <lineage>
        <taxon>Eukaryota</taxon>
        <taxon>Metazoa</taxon>
        <taxon>Chordata</taxon>
        <taxon>Craniata</taxon>
        <taxon>Vertebrata</taxon>
        <taxon>Euteleostomi</taxon>
        <taxon>Actinopterygii</taxon>
        <taxon>Neopterygii</taxon>
        <taxon>Teleostei</taxon>
        <taxon>Neoteleostei</taxon>
        <taxon>Acanthomorphata</taxon>
        <taxon>Pelagiaria</taxon>
        <taxon>Scombriformes</taxon>
        <taxon>Scombridae</taxon>
        <taxon>Scomber</taxon>
    </lineage>
</organism>
<comment type="caution">
    <text evidence="1">The sequence shown here is derived from an EMBL/GenBank/DDBJ whole genome shotgun (WGS) entry which is preliminary data.</text>
</comment>
<proteinExistence type="predicted"/>
<keyword evidence="2" id="KW-1185">Reference proteome</keyword>
<name>A0AAV1PG31_SCOSC</name>
<protein>
    <submittedName>
        <fullName evidence="1">Uncharacterized protein</fullName>
    </submittedName>
</protein>
<reference evidence="1 2" key="1">
    <citation type="submission" date="2024-01" db="EMBL/GenBank/DDBJ databases">
        <authorList>
            <person name="Alioto T."/>
            <person name="Alioto T."/>
            <person name="Gomez Garrido J."/>
        </authorList>
    </citation>
    <scope>NUCLEOTIDE SEQUENCE [LARGE SCALE GENOMIC DNA]</scope>
</reference>
<evidence type="ECO:0000313" key="2">
    <source>
        <dbReference type="Proteomes" id="UP001314229"/>
    </source>
</evidence>